<dbReference type="Gene3D" id="1.10.10.10">
    <property type="entry name" value="Winged helix-like DNA-binding domain superfamily/Winged helix DNA-binding domain"/>
    <property type="match status" value="1"/>
</dbReference>
<gene>
    <name evidence="6" type="ORF">Lac1_19590</name>
</gene>
<evidence type="ECO:0000256" key="2">
    <source>
        <dbReference type="ARBA" id="ARBA00023015"/>
    </source>
</evidence>
<dbReference type="Proteomes" id="UP001305815">
    <property type="component" value="Chromosome"/>
</dbReference>
<evidence type="ECO:0000313" key="7">
    <source>
        <dbReference type="Proteomes" id="UP001305815"/>
    </source>
</evidence>
<evidence type="ECO:0000259" key="5">
    <source>
        <dbReference type="PROSITE" id="PS50931"/>
    </source>
</evidence>
<dbReference type="CDD" id="cd08434">
    <property type="entry name" value="PBP2_GltC_like"/>
    <property type="match status" value="1"/>
</dbReference>
<keyword evidence="2" id="KW-0805">Transcription regulation</keyword>
<dbReference type="Gene3D" id="3.40.190.290">
    <property type="match status" value="1"/>
</dbReference>
<dbReference type="InterPro" id="IPR036390">
    <property type="entry name" value="WH_DNA-bd_sf"/>
</dbReference>
<sequence>MNLYHLRYFVTLAHLEHYTKAAELLSITQPSLSHAISSLEKELGVRLFEKEGRNVVLTKCGRAFLEDVEQSLALLDSSVNKLQLTGSGEGQIDVAVLRVLSTDLVPRLVRGYLDQHPGRNIDFRFHNSTGLTPDMIEGLKTRKYDIAFCSKMGNEPSIEFIPVAKQDLVLIVPNQHPLSTRNEIDLADTLPYPHVGFSKRSGIRPTIDKLFLECGGMPQMAYEVEEDQAVAGLVAAGFGIAVVPHMPILAYMPVQIIRIARPTWERIFYMCTLKDVYQAPVINEFKRYVRQKAKILLKT</sequence>
<keyword evidence="7" id="KW-1185">Reference proteome</keyword>
<name>A0ABM8IA40_9FIRM</name>
<dbReference type="Pfam" id="PF03466">
    <property type="entry name" value="LysR_substrate"/>
    <property type="match status" value="1"/>
</dbReference>
<dbReference type="PROSITE" id="PS50931">
    <property type="entry name" value="HTH_LYSR"/>
    <property type="match status" value="1"/>
</dbReference>
<dbReference type="Pfam" id="PF00126">
    <property type="entry name" value="HTH_1"/>
    <property type="match status" value="1"/>
</dbReference>
<dbReference type="PANTHER" id="PTHR30346:SF28">
    <property type="entry name" value="HTH-TYPE TRANSCRIPTIONAL REGULATOR CYNR"/>
    <property type="match status" value="1"/>
</dbReference>
<keyword evidence="3" id="KW-0238">DNA-binding</keyword>
<protein>
    <submittedName>
        <fullName evidence="6">LysR family transcriptional regulator</fullName>
    </submittedName>
</protein>
<reference evidence="7" key="1">
    <citation type="journal article" date="2023" name="Int. J. Syst. Evol. Microbiol.">
        <title>Claveliimonas bilis gen. nov., sp. nov., deoxycholic acid-producing bacteria isolated from human faeces, and reclassification of Sellimonas monacensis Zenner et al. 2021 as Claveliimonas monacensis comb. nov.</title>
        <authorList>
            <person name="Hisatomi A."/>
            <person name="Kastawa N.W.E.P.G."/>
            <person name="Song I."/>
            <person name="Ohkuma M."/>
            <person name="Fukiya S."/>
            <person name="Sakamoto M."/>
        </authorList>
    </citation>
    <scope>NUCLEOTIDE SEQUENCE [LARGE SCALE GENOMIC DNA]</scope>
    <source>
        <strain evidence="7">12BBH14</strain>
    </source>
</reference>
<evidence type="ECO:0000256" key="3">
    <source>
        <dbReference type="ARBA" id="ARBA00023125"/>
    </source>
</evidence>
<evidence type="ECO:0000256" key="4">
    <source>
        <dbReference type="ARBA" id="ARBA00023163"/>
    </source>
</evidence>
<dbReference type="RefSeq" id="WP_316264816.1">
    <property type="nucleotide sequence ID" value="NZ_AP027742.1"/>
</dbReference>
<evidence type="ECO:0000313" key="6">
    <source>
        <dbReference type="EMBL" id="BDZ77776.1"/>
    </source>
</evidence>
<organism evidence="6 7">
    <name type="scientific">Claveliimonas bilis</name>
    <dbReference type="NCBI Taxonomy" id="3028070"/>
    <lineage>
        <taxon>Bacteria</taxon>
        <taxon>Bacillati</taxon>
        <taxon>Bacillota</taxon>
        <taxon>Clostridia</taxon>
        <taxon>Lachnospirales</taxon>
        <taxon>Lachnospiraceae</taxon>
        <taxon>Claveliimonas</taxon>
    </lineage>
</organism>
<keyword evidence="4" id="KW-0804">Transcription</keyword>
<comment type="similarity">
    <text evidence="1">Belongs to the LysR transcriptional regulatory family.</text>
</comment>
<dbReference type="EMBL" id="AP027742">
    <property type="protein sequence ID" value="BDZ77776.1"/>
    <property type="molecule type" value="Genomic_DNA"/>
</dbReference>
<evidence type="ECO:0000256" key="1">
    <source>
        <dbReference type="ARBA" id="ARBA00009437"/>
    </source>
</evidence>
<dbReference type="PANTHER" id="PTHR30346">
    <property type="entry name" value="TRANSCRIPTIONAL DUAL REGULATOR HCAR-RELATED"/>
    <property type="match status" value="1"/>
</dbReference>
<dbReference type="PRINTS" id="PR00039">
    <property type="entry name" value="HTHLYSR"/>
</dbReference>
<feature type="domain" description="HTH lysR-type" evidence="5">
    <location>
        <begin position="1"/>
        <end position="58"/>
    </location>
</feature>
<dbReference type="SUPFAM" id="SSF46785">
    <property type="entry name" value="Winged helix' DNA-binding domain"/>
    <property type="match status" value="1"/>
</dbReference>
<accession>A0ABM8IA40</accession>
<dbReference type="SUPFAM" id="SSF53850">
    <property type="entry name" value="Periplasmic binding protein-like II"/>
    <property type="match status" value="1"/>
</dbReference>
<proteinExistence type="inferred from homology"/>
<dbReference type="InterPro" id="IPR036388">
    <property type="entry name" value="WH-like_DNA-bd_sf"/>
</dbReference>
<dbReference type="InterPro" id="IPR000847">
    <property type="entry name" value="LysR_HTH_N"/>
</dbReference>
<dbReference type="InterPro" id="IPR005119">
    <property type="entry name" value="LysR_subst-bd"/>
</dbReference>